<organism evidence="4 5">
    <name type="scientific">Actinacidiphila alni</name>
    <dbReference type="NCBI Taxonomy" id="380248"/>
    <lineage>
        <taxon>Bacteria</taxon>
        <taxon>Bacillati</taxon>
        <taxon>Actinomycetota</taxon>
        <taxon>Actinomycetes</taxon>
        <taxon>Kitasatosporales</taxon>
        <taxon>Streptomycetaceae</taxon>
        <taxon>Actinacidiphila</taxon>
    </lineage>
</organism>
<evidence type="ECO:0000256" key="2">
    <source>
        <dbReference type="SAM" id="MobiDB-lite"/>
    </source>
</evidence>
<dbReference type="PANTHER" id="PTHR11669">
    <property type="entry name" value="REPLICATION FACTOR C / DNA POLYMERASE III GAMMA-TAU SUBUNIT"/>
    <property type="match status" value="1"/>
</dbReference>
<evidence type="ECO:0000313" key="4">
    <source>
        <dbReference type="EMBL" id="SFF51286.1"/>
    </source>
</evidence>
<sequence length="403" mass="42910">MPVWDDVVGQERVVTELRGAAADADAQVTAHDEGHPPPPTSRMTHAWLFTGPPGSGRSTAARAFAAALQCVSPDRALGGEPGCGFCDGCHTTTIGTHADVEFVRTDLLSIGVKETRDLVRRAAMSPAGGRWQVIVMEDADRLTEGAGNVLLKAVEEPAPRTVWLLCAPSVEDALPTIRSRCRLLSLRTPSAEAVADVLMRRDGIEPELAAQVARATQGHIGRARRLATDEAARKRRAAVLRVPLRVADIGGCLRAAQELVDAAQEDAKAVAEEVDSKETEEMRAALGAAAGAGSRMPRGTAGVMKELADRQKRRSTRTQRDTLDLALTDLAGFYRDVLSLQLGSPSGIANVEVREGIEQIAGASRPEQSLRRIEAVLACREALDRNVAPLLAVEALTLALRAG</sequence>
<evidence type="ECO:0000256" key="1">
    <source>
        <dbReference type="SAM" id="Coils"/>
    </source>
</evidence>
<dbReference type="InterPro" id="IPR027417">
    <property type="entry name" value="P-loop_NTPase"/>
</dbReference>
<dbReference type="OrthoDB" id="9809531at2"/>
<dbReference type="AlphaFoldDB" id="A0A1I2JEJ4"/>
<dbReference type="PANTHER" id="PTHR11669:SF8">
    <property type="entry name" value="DNA POLYMERASE III SUBUNIT DELTA"/>
    <property type="match status" value="1"/>
</dbReference>
<dbReference type="NCBIfam" id="NF005926">
    <property type="entry name" value="PRK07940.1"/>
    <property type="match status" value="1"/>
</dbReference>
<dbReference type="InterPro" id="IPR003593">
    <property type="entry name" value="AAA+_ATPase"/>
</dbReference>
<dbReference type="GO" id="GO:0006261">
    <property type="term" value="P:DNA-templated DNA replication"/>
    <property type="evidence" value="ECO:0007669"/>
    <property type="project" value="TreeGrafter"/>
</dbReference>
<keyword evidence="1" id="KW-0175">Coiled coil</keyword>
<evidence type="ECO:0000313" key="5">
    <source>
        <dbReference type="Proteomes" id="UP000199323"/>
    </source>
</evidence>
<evidence type="ECO:0000259" key="3">
    <source>
        <dbReference type="SMART" id="SM00382"/>
    </source>
</evidence>
<feature type="region of interest" description="Disordered" evidence="2">
    <location>
        <begin position="21"/>
        <end position="40"/>
    </location>
</feature>
<dbReference type="InterPro" id="IPR050238">
    <property type="entry name" value="DNA_Rep/Repair_Clamp_Loader"/>
</dbReference>
<dbReference type="RefSeq" id="WP_093715931.1">
    <property type="nucleotide sequence ID" value="NZ_FONG01000017.1"/>
</dbReference>
<proteinExistence type="predicted"/>
<dbReference type="SMART" id="SM00382">
    <property type="entry name" value="AAA"/>
    <property type="match status" value="1"/>
</dbReference>
<accession>A0A1I2JEJ4</accession>
<dbReference type="STRING" id="380248.SAMN05216251_1175"/>
<dbReference type="EMBL" id="FONG01000017">
    <property type="protein sequence ID" value="SFF51286.1"/>
    <property type="molecule type" value="Genomic_DNA"/>
</dbReference>
<feature type="domain" description="AAA+ ATPase" evidence="3">
    <location>
        <begin position="43"/>
        <end position="189"/>
    </location>
</feature>
<dbReference type="SUPFAM" id="SSF52540">
    <property type="entry name" value="P-loop containing nucleoside triphosphate hydrolases"/>
    <property type="match status" value="1"/>
</dbReference>
<gene>
    <name evidence="4" type="ORF">SAMN05216251_1175</name>
</gene>
<keyword evidence="5" id="KW-1185">Reference proteome</keyword>
<dbReference type="Proteomes" id="UP000199323">
    <property type="component" value="Unassembled WGS sequence"/>
</dbReference>
<dbReference type="Pfam" id="PF13177">
    <property type="entry name" value="DNA_pol3_delta2"/>
    <property type="match status" value="1"/>
</dbReference>
<name>A0A1I2JEJ4_9ACTN</name>
<protein>
    <submittedName>
        <fullName evidence="4">DNA polymerase-3 subunit delta</fullName>
    </submittedName>
</protein>
<reference evidence="4 5" key="1">
    <citation type="submission" date="2016-10" db="EMBL/GenBank/DDBJ databases">
        <authorList>
            <person name="de Groot N.N."/>
        </authorList>
    </citation>
    <scope>NUCLEOTIDE SEQUENCE [LARGE SCALE GENOMIC DNA]</scope>
    <source>
        <strain evidence="4 5">CGMCC 4.3510</strain>
    </source>
</reference>
<dbReference type="Gene3D" id="3.40.50.300">
    <property type="entry name" value="P-loop containing nucleotide triphosphate hydrolases"/>
    <property type="match status" value="1"/>
</dbReference>
<feature type="coiled-coil region" evidence="1">
    <location>
        <begin position="253"/>
        <end position="280"/>
    </location>
</feature>